<dbReference type="Proteomes" id="UP000479710">
    <property type="component" value="Unassembled WGS sequence"/>
</dbReference>
<organism evidence="2 3">
    <name type="scientific">Oryza meyeriana var. granulata</name>
    <dbReference type="NCBI Taxonomy" id="110450"/>
    <lineage>
        <taxon>Eukaryota</taxon>
        <taxon>Viridiplantae</taxon>
        <taxon>Streptophyta</taxon>
        <taxon>Embryophyta</taxon>
        <taxon>Tracheophyta</taxon>
        <taxon>Spermatophyta</taxon>
        <taxon>Magnoliopsida</taxon>
        <taxon>Liliopsida</taxon>
        <taxon>Poales</taxon>
        <taxon>Poaceae</taxon>
        <taxon>BOP clade</taxon>
        <taxon>Oryzoideae</taxon>
        <taxon>Oryzeae</taxon>
        <taxon>Oryzinae</taxon>
        <taxon>Oryza</taxon>
        <taxon>Oryza meyeriana</taxon>
    </lineage>
</organism>
<feature type="compositionally biased region" description="Low complexity" evidence="1">
    <location>
        <begin position="109"/>
        <end position="132"/>
    </location>
</feature>
<dbReference type="AlphaFoldDB" id="A0A6G1FD65"/>
<feature type="compositionally biased region" description="Basic and acidic residues" evidence="1">
    <location>
        <begin position="33"/>
        <end position="56"/>
    </location>
</feature>
<feature type="region of interest" description="Disordered" evidence="1">
    <location>
        <begin position="1"/>
        <end position="74"/>
    </location>
</feature>
<name>A0A6G1FD65_9ORYZ</name>
<feature type="compositionally biased region" description="Polar residues" evidence="1">
    <location>
        <begin position="23"/>
        <end position="32"/>
    </location>
</feature>
<sequence>MAEATCDRAQRQRFSPAVAVTHSHVQQWQKQGDSGERKDDGARRRDEFWDRWHGEEEREEAGSQGGVKERDGEGICRELTNVGVAESSTEPFTVSASKRVAPSSIAGYSTTKSVPASMSSSSSLQLQDAGSSKTASLDTTARRVVGS</sequence>
<gene>
    <name evidence="2" type="ORF">E2562_028562</name>
</gene>
<proteinExistence type="predicted"/>
<feature type="compositionally biased region" description="Basic and acidic residues" evidence="1">
    <location>
        <begin position="1"/>
        <end position="10"/>
    </location>
</feature>
<comment type="caution">
    <text evidence="2">The sequence shown here is derived from an EMBL/GenBank/DDBJ whole genome shotgun (WGS) entry which is preliminary data.</text>
</comment>
<protein>
    <submittedName>
        <fullName evidence="2">Uncharacterized protein</fullName>
    </submittedName>
</protein>
<evidence type="ECO:0000256" key="1">
    <source>
        <dbReference type="SAM" id="MobiDB-lite"/>
    </source>
</evidence>
<evidence type="ECO:0000313" key="3">
    <source>
        <dbReference type="Proteomes" id="UP000479710"/>
    </source>
</evidence>
<evidence type="ECO:0000313" key="2">
    <source>
        <dbReference type="EMBL" id="KAF0934755.1"/>
    </source>
</evidence>
<feature type="region of interest" description="Disordered" evidence="1">
    <location>
        <begin position="88"/>
        <end position="147"/>
    </location>
</feature>
<dbReference type="EMBL" id="SPHZ02000001">
    <property type="protein sequence ID" value="KAF0934755.1"/>
    <property type="molecule type" value="Genomic_DNA"/>
</dbReference>
<accession>A0A6G1FD65</accession>
<reference evidence="2 3" key="1">
    <citation type="submission" date="2019-11" db="EMBL/GenBank/DDBJ databases">
        <title>Whole genome sequence of Oryza granulata.</title>
        <authorList>
            <person name="Li W."/>
        </authorList>
    </citation>
    <scope>NUCLEOTIDE SEQUENCE [LARGE SCALE GENOMIC DNA]</scope>
    <source>
        <strain evidence="3">cv. Menghai</strain>
        <tissue evidence="2">Leaf</tissue>
    </source>
</reference>
<keyword evidence="3" id="KW-1185">Reference proteome</keyword>